<dbReference type="Pfam" id="PF00153">
    <property type="entry name" value="Mito_carr"/>
    <property type="match status" value="3"/>
</dbReference>
<dbReference type="Gene3D" id="1.50.40.10">
    <property type="entry name" value="Mitochondrial carrier domain"/>
    <property type="match status" value="2"/>
</dbReference>
<keyword evidence="3 10" id="KW-0813">Transport</keyword>
<name>F2UMY5_SALR5</name>
<dbReference type="KEGG" id="sre:PTSG_09180"/>
<evidence type="ECO:0000256" key="1">
    <source>
        <dbReference type="ARBA" id="ARBA00004225"/>
    </source>
</evidence>
<feature type="region of interest" description="Disordered" evidence="11">
    <location>
        <begin position="25"/>
        <end position="71"/>
    </location>
</feature>
<keyword evidence="13" id="KW-1185">Reference proteome</keyword>
<feature type="compositionally biased region" description="Low complexity" evidence="11">
    <location>
        <begin position="144"/>
        <end position="156"/>
    </location>
</feature>
<dbReference type="GeneID" id="16069978"/>
<dbReference type="InterPro" id="IPR018108">
    <property type="entry name" value="MCP_transmembrane"/>
</dbReference>
<feature type="repeat" description="Solcar" evidence="9">
    <location>
        <begin position="352"/>
        <end position="475"/>
    </location>
</feature>
<evidence type="ECO:0000256" key="7">
    <source>
        <dbReference type="ARBA" id="ARBA00023128"/>
    </source>
</evidence>
<dbReference type="SUPFAM" id="SSF103506">
    <property type="entry name" value="Mitochondrial carrier"/>
    <property type="match status" value="1"/>
</dbReference>
<organism evidence="13">
    <name type="scientific">Salpingoeca rosetta (strain ATCC 50818 / BSB-021)</name>
    <dbReference type="NCBI Taxonomy" id="946362"/>
    <lineage>
        <taxon>Eukaryota</taxon>
        <taxon>Choanoflagellata</taxon>
        <taxon>Craspedida</taxon>
        <taxon>Salpingoecidae</taxon>
        <taxon>Salpingoeca</taxon>
    </lineage>
</organism>
<keyword evidence="6" id="KW-1133">Transmembrane helix</keyword>
<evidence type="ECO:0000313" key="13">
    <source>
        <dbReference type="Proteomes" id="UP000007799"/>
    </source>
</evidence>
<evidence type="ECO:0000256" key="2">
    <source>
        <dbReference type="ARBA" id="ARBA00006375"/>
    </source>
</evidence>
<evidence type="ECO:0000256" key="10">
    <source>
        <dbReference type="RuleBase" id="RU000488"/>
    </source>
</evidence>
<dbReference type="PANTHER" id="PTHR45624:SF10">
    <property type="entry name" value="SLC (SOLUTE CARRIER) HOMOLOG"/>
    <property type="match status" value="1"/>
</dbReference>
<keyword evidence="4 9" id="KW-0812">Transmembrane</keyword>
<comment type="subcellular location">
    <subcellularLocation>
        <location evidence="1">Mitochondrion membrane</location>
        <topology evidence="1">Multi-pass membrane protein</topology>
    </subcellularLocation>
</comment>
<gene>
    <name evidence="12" type="ORF">PTSG_09180</name>
</gene>
<evidence type="ECO:0000256" key="9">
    <source>
        <dbReference type="PROSITE-ProRule" id="PRU00282"/>
    </source>
</evidence>
<sequence>MSGAGKGVLAKVKALLSKAKVAFANGTNSSAPNASTAAGASAPTATPTATTAALATNNTPSSSSPPSPIAHDTVLASVTAPKPTMNSAALVKGGTAALPPSPQATLHTIAAATSTATAAAAAAAATSSNHTVRSVLMPGSTSTQHQQQQQPQQQDQWLSGVSVDDDLEHASTAPMTTTGVTTTGVDDGAPAMFAPPSQVWHKPTIQHDGAAGSTLAHFMGAAPPPARQHPVDAKLEEVQKQVEVPKEHPAARSPFAVLLRDVMAGSCSGVAITLVGHPLDTVKTRLQAQSTHRMYTGTLDCIKQTLKNEGVAGFYKGAASPLCMYVLYCSVYYSSYIQARRVFGIPDRSVPAPAHLMLASSAVTGICTSFVRTPMDLLKTKAQTLHFSTEATAPAASASSLSSGAASTSSHPRHVATCTTAAEGKARVPGTLRIGIEMTRQFGPTALFQGFVPTLARQVVGAFAWFFPYEYLKQRVGDGPASVFLCGGLASWVYWTAVYPIDSVKTRIQADTADPATRRYTGWTQCFKHMLRFEGPRSFFGGFTACMLRAFPANAVGILAYELASKTIDQRIIMES</sequence>
<evidence type="ECO:0000256" key="11">
    <source>
        <dbReference type="SAM" id="MobiDB-lite"/>
    </source>
</evidence>
<feature type="repeat" description="Solcar" evidence="9">
    <location>
        <begin position="478"/>
        <end position="567"/>
    </location>
</feature>
<feature type="compositionally biased region" description="Low complexity" evidence="11">
    <location>
        <begin position="25"/>
        <end position="62"/>
    </location>
</feature>
<proteinExistence type="inferred from homology"/>
<accession>F2UMY5</accession>
<protein>
    <submittedName>
        <fullName evidence="12">Uncharacterized protein</fullName>
    </submittedName>
</protein>
<dbReference type="Proteomes" id="UP000007799">
    <property type="component" value="Unassembled WGS sequence"/>
</dbReference>
<evidence type="ECO:0000256" key="4">
    <source>
        <dbReference type="ARBA" id="ARBA00022692"/>
    </source>
</evidence>
<keyword evidence="7" id="KW-0496">Mitochondrion</keyword>
<dbReference type="PROSITE" id="PS50920">
    <property type="entry name" value="SOLCAR"/>
    <property type="match status" value="3"/>
</dbReference>
<feature type="repeat" description="Solcar" evidence="9">
    <location>
        <begin position="256"/>
        <end position="342"/>
    </location>
</feature>
<keyword evidence="5" id="KW-0677">Repeat</keyword>
<dbReference type="GO" id="GO:0022857">
    <property type="term" value="F:transmembrane transporter activity"/>
    <property type="evidence" value="ECO:0007669"/>
    <property type="project" value="TreeGrafter"/>
</dbReference>
<dbReference type="RefSeq" id="XP_004989433.1">
    <property type="nucleotide sequence ID" value="XM_004989376.1"/>
</dbReference>
<dbReference type="GO" id="GO:0031966">
    <property type="term" value="C:mitochondrial membrane"/>
    <property type="evidence" value="ECO:0007669"/>
    <property type="project" value="UniProtKB-SubCell"/>
</dbReference>
<dbReference type="PANTHER" id="PTHR45624">
    <property type="entry name" value="MITOCHONDRIAL BASIC AMINO ACIDS TRANSPORTER-RELATED"/>
    <property type="match status" value="1"/>
</dbReference>
<dbReference type="InterPro" id="IPR023395">
    <property type="entry name" value="MCP_dom_sf"/>
</dbReference>
<evidence type="ECO:0000256" key="6">
    <source>
        <dbReference type="ARBA" id="ARBA00022989"/>
    </source>
</evidence>
<dbReference type="InterPro" id="IPR050567">
    <property type="entry name" value="Mitochondrial_Carrier"/>
</dbReference>
<dbReference type="OrthoDB" id="409586at2759"/>
<keyword evidence="8 9" id="KW-0472">Membrane</keyword>
<evidence type="ECO:0000256" key="3">
    <source>
        <dbReference type="ARBA" id="ARBA00022448"/>
    </source>
</evidence>
<evidence type="ECO:0000256" key="5">
    <source>
        <dbReference type="ARBA" id="ARBA00022737"/>
    </source>
</evidence>
<dbReference type="AlphaFoldDB" id="F2UMY5"/>
<evidence type="ECO:0000256" key="8">
    <source>
        <dbReference type="ARBA" id="ARBA00023136"/>
    </source>
</evidence>
<evidence type="ECO:0000313" key="12">
    <source>
        <dbReference type="EMBL" id="EGD78484.1"/>
    </source>
</evidence>
<dbReference type="EMBL" id="GL832983">
    <property type="protein sequence ID" value="EGD78484.1"/>
    <property type="molecule type" value="Genomic_DNA"/>
</dbReference>
<comment type="similarity">
    <text evidence="2 10">Belongs to the mitochondrial carrier (TC 2.A.29) family.</text>
</comment>
<dbReference type="InParanoid" id="F2UMY5"/>
<feature type="region of interest" description="Disordered" evidence="11">
    <location>
        <begin position="138"/>
        <end position="157"/>
    </location>
</feature>
<reference evidence="12" key="1">
    <citation type="submission" date="2009-08" db="EMBL/GenBank/DDBJ databases">
        <title>Annotation of Salpingoeca rosetta.</title>
        <authorList>
            <consortium name="The Broad Institute Genome Sequencing Platform"/>
            <person name="Russ C."/>
            <person name="Cuomo C."/>
            <person name="Burger G."/>
            <person name="Gray M.W."/>
            <person name="Holland P.W.H."/>
            <person name="King N."/>
            <person name="Lang F.B.F."/>
            <person name="Roger A.J."/>
            <person name="Ruiz-Trillo I."/>
            <person name="Young S.K."/>
            <person name="Zeng Q."/>
            <person name="Gargeya S."/>
            <person name="Alvarado L."/>
            <person name="Berlin A."/>
            <person name="Chapman S.B."/>
            <person name="Chen Z."/>
            <person name="Freedman E."/>
            <person name="Gellesch M."/>
            <person name="Goldberg J."/>
            <person name="Griggs A."/>
            <person name="Gujja S."/>
            <person name="Heilman E."/>
            <person name="Heiman D."/>
            <person name="Howarth C."/>
            <person name="Mehta T."/>
            <person name="Neiman D."/>
            <person name="Pearson M."/>
            <person name="Roberts A."/>
            <person name="Saif S."/>
            <person name="Shea T."/>
            <person name="Shenoy N."/>
            <person name="Sisk P."/>
            <person name="Stolte C."/>
            <person name="Sykes S."/>
            <person name="White J."/>
            <person name="Yandava C."/>
            <person name="Haas B."/>
            <person name="Nusbaum C."/>
            <person name="Birren B."/>
        </authorList>
    </citation>
    <scope>NUCLEOTIDE SEQUENCE [LARGE SCALE GENOMIC DNA]</scope>
    <source>
        <strain evidence="12">ATCC 50818</strain>
    </source>
</reference>
<dbReference type="eggNOG" id="KOG0758">
    <property type="taxonomic scope" value="Eukaryota"/>
</dbReference>